<dbReference type="EMBL" id="JABTTQ020000124">
    <property type="protein sequence ID" value="KAK6141532.1"/>
    <property type="molecule type" value="Genomic_DNA"/>
</dbReference>
<evidence type="ECO:0000313" key="3">
    <source>
        <dbReference type="Proteomes" id="UP001318860"/>
    </source>
</evidence>
<dbReference type="PANTHER" id="PTHR34567">
    <property type="entry name" value="FK506-BINDING-LIKE PROTEIN"/>
    <property type="match status" value="1"/>
</dbReference>
<sequence length="196" mass="22536">MGKKEGYQSPVYRHPGRGKRRSPCVQNSRKPDSQWVRPVPAIPSWEKEFCYKIGLFKWENFLEAKKNTWLDEKVMDWNDSAAKEAFDNAKNMFFANINNNGRLSQEKANTTYNSQLPSPDLYIDEINWDDDGDHQVNQEILREIEMASVKDLQMCSNIPILDMKPTATGWEDDDGVEKVYFSSGKVLTGLIVGDHV</sequence>
<protein>
    <submittedName>
        <fullName evidence="2">Uncharacterized protein</fullName>
    </submittedName>
</protein>
<proteinExistence type="predicted"/>
<accession>A0ABR0W2J9</accession>
<keyword evidence="3" id="KW-1185">Reference proteome</keyword>
<name>A0ABR0W2J9_REHGL</name>
<dbReference type="Proteomes" id="UP001318860">
    <property type="component" value="Unassembled WGS sequence"/>
</dbReference>
<evidence type="ECO:0000256" key="1">
    <source>
        <dbReference type="SAM" id="MobiDB-lite"/>
    </source>
</evidence>
<reference evidence="2 3" key="1">
    <citation type="journal article" date="2021" name="Comput. Struct. Biotechnol. J.">
        <title>De novo genome assembly of the potent medicinal plant Rehmannia glutinosa using nanopore technology.</title>
        <authorList>
            <person name="Ma L."/>
            <person name="Dong C."/>
            <person name="Song C."/>
            <person name="Wang X."/>
            <person name="Zheng X."/>
            <person name="Niu Y."/>
            <person name="Chen S."/>
            <person name="Feng W."/>
        </authorList>
    </citation>
    <scope>NUCLEOTIDE SEQUENCE [LARGE SCALE GENOMIC DNA]</scope>
    <source>
        <strain evidence="2">DH-2019</strain>
    </source>
</reference>
<gene>
    <name evidence="2" type="ORF">DH2020_024724</name>
</gene>
<organism evidence="2 3">
    <name type="scientific">Rehmannia glutinosa</name>
    <name type="common">Chinese foxglove</name>
    <dbReference type="NCBI Taxonomy" id="99300"/>
    <lineage>
        <taxon>Eukaryota</taxon>
        <taxon>Viridiplantae</taxon>
        <taxon>Streptophyta</taxon>
        <taxon>Embryophyta</taxon>
        <taxon>Tracheophyta</taxon>
        <taxon>Spermatophyta</taxon>
        <taxon>Magnoliopsida</taxon>
        <taxon>eudicotyledons</taxon>
        <taxon>Gunneridae</taxon>
        <taxon>Pentapetalae</taxon>
        <taxon>asterids</taxon>
        <taxon>lamiids</taxon>
        <taxon>Lamiales</taxon>
        <taxon>Orobanchaceae</taxon>
        <taxon>Rehmannieae</taxon>
        <taxon>Rehmannia</taxon>
    </lineage>
</organism>
<evidence type="ECO:0000313" key="2">
    <source>
        <dbReference type="EMBL" id="KAK6141532.1"/>
    </source>
</evidence>
<comment type="caution">
    <text evidence="2">The sequence shown here is derived from an EMBL/GenBank/DDBJ whole genome shotgun (WGS) entry which is preliminary data.</text>
</comment>
<dbReference type="PANTHER" id="PTHR34567:SF3">
    <property type="entry name" value="FK506-BINDING-LIKE PROTEIN"/>
    <property type="match status" value="1"/>
</dbReference>
<feature type="region of interest" description="Disordered" evidence="1">
    <location>
        <begin position="1"/>
        <end position="33"/>
    </location>
</feature>